<dbReference type="InterPro" id="IPR029039">
    <property type="entry name" value="Flavoprotein-like_sf"/>
</dbReference>
<dbReference type="PANTHER" id="PTHR39201:SF1">
    <property type="entry name" value="FLAVODOXIN-LIKE DOMAIN-CONTAINING PROTEIN"/>
    <property type="match status" value="1"/>
</dbReference>
<evidence type="ECO:0000313" key="2">
    <source>
        <dbReference type="EMBL" id="MFD1464766.1"/>
    </source>
</evidence>
<organism evidence="2 3">
    <name type="scientific">Lapidilactobacillus mulanensis</name>
    <dbReference type="NCBI Taxonomy" id="2485999"/>
    <lineage>
        <taxon>Bacteria</taxon>
        <taxon>Bacillati</taxon>
        <taxon>Bacillota</taxon>
        <taxon>Bacilli</taxon>
        <taxon>Lactobacillales</taxon>
        <taxon>Lactobacillaceae</taxon>
        <taxon>Lapidilactobacillus</taxon>
    </lineage>
</organism>
<dbReference type="PANTHER" id="PTHR39201">
    <property type="entry name" value="EXPORTED PROTEIN-RELATED"/>
    <property type="match status" value="1"/>
</dbReference>
<dbReference type="Proteomes" id="UP001597244">
    <property type="component" value="Unassembled WGS sequence"/>
</dbReference>
<dbReference type="InterPro" id="IPR001226">
    <property type="entry name" value="Flavodoxin_CS"/>
</dbReference>
<reference evidence="3" key="1">
    <citation type="journal article" date="2019" name="Int. J. Syst. Evol. Microbiol.">
        <title>The Global Catalogue of Microorganisms (GCM) 10K type strain sequencing project: providing services to taxonomists for standard genome sequencing and annotation.</title>
        <authorList>
            <consortium name="The Broad Institute Genomics Platform"/>
            <consortium name="The Broad Institute Genome Sequencing Center for Infectious Disease"/>
            <person name="Wu L."/>
            <person name="Ma J."/>
        </authorList>
    </citation>
    <scope>NUCLEOTIDE SEQUENCE [LARGE SCALE GENOMIC DNA]</scope>
    <source>
        <strain evidence="3">CCM 8951</strain>
    </source>
</reference>
<evidence type="ECO:0000313" key="3">
    <source>
        <dbReference type="Proteomes" id="UP001597244"/>
    </source>
</evidence>
<dbReference type="Gene3D" id="3.40.50.360">
    <property type="match status" value="1"/>
</dbReference>
<feature type="domain" description="Flavodoxin-like" evidence="1">
    <location>
        <begin position="7"/>
        <end position="137"/>
    </location>
</feature>
<dbReference type="EMBL" id="JBHTOF010000018">
    <property type="protein sequence ID" value="MFD1464766.1"/>
    <property type="molecule type" value="Genomic_DNA"/>
</dbReference>
<dbReference type="PROSITE" id="PS00201">
    <property type="entry name" value="FLAVODOXIN"/>
    <property type="match status" value="1"/>
</dbReference>
<dbReference type="SUPFAM" id="SSF52218">
    <property type="entry name" value="Flavoproteins"/>
    <property type="match status" value="1"/>
</dbReference>
<accession>A0ABW4DN54</accession>
<dbReference type="InterPro" id="IPR008254">
    <property type="entry name" value="Flavodoxin/NO_synth"/>
</dbReference>
<dbReference type="RefSeq" id="WP_125577377.1">
    <property type="nucleotide sequence ID" value="NZ_JBHTOF010000018.1"/>
</dbReference>
<proteinExistence type="predicted"/>
<keyword evidence="3" id="KW-1185">Reference proteome</keyword>
<sequence length="158" mass="17704">MPENQQSLIIYFSLSGTTKTAAEKIQAATGADLVRIEATKAYPAGYDNYIKVAQQELDDQIHPAISTQLPDLDQYDRIFVGFPTWSQQPPMIIHTLFEQANFAGKTIIPFTTSMSTAMADSVPYLQKMAQAAHAKLGSGWRYENNQQSLDHFLQQNNF</sequence>
<name>A0ABW4DN54_9LACO</name>
<evidence type="ECO:0000259" key="1">
    <source>
        <dbReference type="Pfam" id="PF12682"/>
    </source>
</evidence>
<gene>
    <name evidence="2" type="ORF">ACFQ4L_01490</name>
</gene>
<comment type="caution">
    <text evidence="2">The sequence shown here is derived from an EMBL/GenBank/DDBJ whole genome shotgun (WGS) entry which is preliminary data.</text>
</comment>
<dbReference type="Pfam" id="PF12682">
    <property type="entry name" value="Flavodoxin_4"/>
    <property type="match status" value="1"/>
</dbReference>
<protein>
    <submittedName>
        <fullName evidence="2">Flavodoxin</fullName>
    </submittedName>
</protein>